<dbReference type="RefSeq" id="WP_303728907.1">
    <property type="nucleotide sequence ID" value="NZ_DULP01000017.1"/>
</dbReference>
<dbReference type="GO" id="GO:0022857">
    <property type="term" value="F:transmembrane transporter activity"/>
    <property type="evidence" value="ECO:0007669"/>
    <property type="project" value="InterPro"/>
</dbReference>
<evidence type="ECO:0000313" key="8">
    <source>
        <dbReference type="Proteomes" id="UP000580830"/>
    </source>
</evidence>
<dbReference type="PANTHER" id="PTHR42770:SF8">
    <property type="entry name" value="PUTRESCINE IMPORTER PUUP"/>
    <property type="match status" value="1"/>
</dbReference>
<protein>
    <submittedName>
        <fullName evidence="7">Amino acid permease</fullName>
    </submittedName>
</protein>
<accession>A0A832PKJ8</accession>
<gene>
    <name evidence="7" type="ORF">GXX24_01125</name>
</gene>
<keyword evidence="3 6" id="KW-0812">Transmembrane</keyword>
<dbReference type="InterPro" id="IPR002293">
    <property type="entry name" value="AA/rel_permease1"/>
</dbReference>
<reference evidence="7 8" key="1">
    <citation type="journal article" date="2020" name="Biotechnol. Biofuels">
        <title>New insights from the biogas microbiome by comprehensive genome-resolved metagenomics of nearly 1600 species originating from multiple anaerobic digesters.</title>
        <authorList>
            <person name="Campanaro S."/>
            <person name="Treu L."/>
            <person name="Rodriguez-R L.M."/>
            <person name="Kovalovszki A."/>
            <person name="Ziels R.M."/>
            <person name="Maus I."/>
            <person name="Zhu X."/>
            <person name="Kougias P.G."/>
            <person name="Basile A."/>
            <person name="Luo G."/>
            <person name="Schluter A."/>
            <person name="Konstantinidis K.T."/>
            <person name="Angelidaki I."/>
        </authorList>
    </citation>
    <scope>NUCLEOTIDE SEQUENCE [LARGE SCALE GENOMIC DNA]</scope>
    <source>
        <strain evidence="7">AS04akNAM_125</strain>
    </source>
</reference>
<comment type="caution">
    <text evidence="7">The sequence shown here is derived from an EMBL/GenBank/DDBJ whole genome shotgun (WGS) entry which is preliminary data.</text>
</comment>
<dbReference type="GO" id="GO:0005886">
    <property type="term" value="C:plasma membrane"/>
    <property type="evidence" value="ECO:0007669"/>
    <property type="project" value="UniProtKB-SubCell"/>
</dbReference>
<evidence type="ECO:0000256" key="2">
    <source>
        <dbReference type="ARBA" id="ARBA00022475"/>
    </source>
</evidence>
<feature type="transmembrane region" description="Helical" evidence="6">
    <location>
        <begin position="85"/>
        <end position="116"/>
    </location>
</feature>
<feature type="transmembrane region" description="Helical" evidence="6">
    <location>
        <begin position="12"/>
        <end position="38"/>
    </location>
</feature>
<name>A0A832PKJ8_9RHOB</name>
<dbReference type="Pfam" id="PF13520">
    <property type="entry name" value="AA_permease_2"/>
    <property type="match status" value="1"/>
</dbReference>
<dbReference type="PANTHER" id="PTHR42770">
    <property type="entry name" value="AMINO ACID TRANSPORTER-RELATED"/>
    <property type="match status" value="1"/>
</dbReference>
<evidence type="ECO:0000256" key="5">
    <source>
        <dbReference type="ARBA" id="ARBA00023136"/>
    </source>
</evidence>
<keyword evidence="5 6" id="KW-0472">Membrane</keyword>
<evidence type="ECO:0000313" key="7">
    <source>
        <dbReference type="EMBL" id="HHW32735.1"/>
    </source>
</evidence>
<sequence length="442" mass="47148">MTASNEPHLKRTLTLPTAVLFGLSYMLPLTVFTTFGIVNVLTEGHIVSAYMLCLLAMFFTAASYAKMARAYPLAGSAYVYTRKAFGGSIGFLSGWALMLDYILMPMITYLVIGIYINAALPMVPQSVGIVVSLLSVTALTIIGIRSVSIVSSALVAFQVVFLVVFLTMAGFSIWGQPLPDISDVMFGSGPGMATIFSGAAILCFSFLGFDAVSTIAEETRDAQRVIPRAIILVTLIGGALFILISLPAVLVMPDWTAYTDADSAALDVMQAAGGRFLGMFFTAAYVAGCFGAVTASQTTVSRILYAMGRDGVIPKSVFGRIHPRFQTPVGAILVVGMVGFVALFVSLDLASSLINFGALVAFTSVNLSVIKHFYIDRKERSGWSLVTGLAAPTIGVAMCVWLWLSLSADALAIGLAWVLLGTLQLGLLTRWFTRKPPELSLD</sequence>
<evidence type="ECO:0000256" key="6">
    <source>
        <dbReference type="SAM" id="Phobius"/>
    </source>
</evidence>
<dbReference type="Gene3D" id="1.20.1740.10">
    <property type="entry name" value="Amino acid/polyamine transporter I"/>
    <property type="match status" value="1"/>
</dbReference>
<feature type="transmembrane region" description="Helical" evidence="6">
    <location>
        <begin position="122"/>
        <end position="142"/>
    </location>
</feature>
<dbReference type="PIRSF" id="PIRSF006060">
    <property type="entry name" value="AA_transporter"/>
    <property type="match status" value="1"/>
</dbReference>
<keyword evidence="2" id="KW-1003">Cell membrane</keyword>
<feature type="transmembrane region" description="Helical" evidence="6">
    <location>
        <begin position="353"/>
        <end position="370"/>
    </location>
</feature>
<comment type="subcellular location">
    <subcellularLocation>
        <location evidence="1">Cell membrane</location>
        <topology evidence="1">Multi-pass membrane protein</topology>
    </subcellularLocation>
</comment>
<feature type="transmembrane region" description="Helical" evidence="6">
    <location>
        <begin position="410"/>
        <end position="432"/>
    </location>
</feature>
<feature type="transmembrane region" description="Helical" evidence="6">
    <location>
        <begin position="382"/>
        <end position="404"/>
    </location>
</feature>
<feature type="transmembrane region" description="Helical" evidence="6">
    <location>
        <begin position="44"/>
        <end position="65"/>
    </location>
</feature>
<feature type="transmembrane region" description="Helical" evidence="6">
    <location>
        <begin position="272"/>
        <end position="293"/>
    </location>
</feature>
<evidence type="ECO:0000256" key="1">
    <source>
        <dbReference type="ARBA" id="ARBA00004651"/>
    </source>
</evidence>
<dbReference type="Proteomes" id="UP000580830">
    <property type="component" value="Unassembled WGS sequence"/>
</dbReference>
<dbReference type="AlphaFoldDB" id="A0A832PKJ8"/>
<feature type="transmembrane region" description="Helical" evidence="6">
    <location>
        <begin position="195"/>
        <end position="217"/>
    </location>
</feature>
<feature type="transmembrane region" description="Helical" evidence="6">
    <location>
        <begin position="229"/>
        <end position="252"/>
    </location>
</feature>
<evidence type="ECO:0000256" key="4">
    <source>
        <dbReference type="ARBA" id="ARBA00022989"/>
    </source>
</evidence>
<proteinExistence type="predicted"/>
<evidence type="ECO:0000256" key="3">
    <source>
        <dbReference type="ARBA" id="ARBA00022692"/>
    </source>
</evidence>
<dbReference type="InterPro" id="IPR050367">
    <property type="entry name" value="APC_superfamily"/>
</dbReference>
<dbReference type="EMBL" id="DULP01000017">
    <property type="protein sequence ID" value="HHW32735.1"/>
    <property type="molecule type" value="Genomic_DNA"/>
</dbReference>
<organism evidence="7 8">
    <name type="scientific">Paracoccus solventivorans</name>
    <dbReference type="NCBI Taxonomy" id="53463"/>
    <lineage>
        <taxon>Bacteria</taxon>
        <taxon>Pseudomonadati</taxon>
        <taxon>Pseudomonadota</taxon>
        <taxon>Alphaproteobacteria</taxon>
        <taxon>Rhodobacterales</taxon>
        <taxon>Paracoccaceae</taxon>
        <taxon>Paracoccus</taxon>
    </lineage>
</organism>
<feature type="transmembrane region" description="Helical" evidence="6">
    <location>
        <begin position="329"/>
        <end position="347"/>
    </location>
</feature>
<feature type="transmembrane region" description="Helical" evidence="6">
    <location>
        <begin position="154"/>
        <end position="175"/>
    </location>
</feature>
<keyword evidence="4 6" id="KW-1133">Transmembrane helix</keyword>